<keyword evidence="2" id="KW-1185">Reference proteome</keyword>
<gene>
    <name evidence="1" type="ORF">CYNAS_LOCUS15746</name>
</gene>
<name>A0AA36H4B2_CYLNA</name>
<organism evidence="1 2">
    <name type="scientific">Cylicocyclus nassatus</name>
    <name type="common">Nematode worm</name>
    <dbReference type="NCBI Taxonomy" id="53992"/>
    <lineage>
        <taxon>Eukaryota</taxon>
        <taxon>Metazoa</taxon>
        <taxon>Ecdysozoa</taxon>
        <taxon>Nematoda</taxon>
        <taxon>Chromadorea</taxon>
        <taxon>Rhabditida</taxon>
        <taxon>Rhabditina</taxon>
        <taxon>Rhabditomorpha</taxon>
        <taxon>Strongyloidea</taxon>
        <taxon>Strongylidae</taxon>
        <taxon>Cylicocyclus</taxon>
    </lineage>
</organism>
<proteinExistence type="predicted"/>
<evidence type="ECO:0000313" key="2">
    <source>
        <dbReference type="Proteomes" id="UP001176961"/>
    </source>
</evidence>
<evidence type="ECO:0000313" key="1">
    <source>
        <dbReference type="EMBL" id="CAJ0603763.1"/>
    </source>
</evidence>
<comment type="caution">
    <text evidence="1">The sequence shown here is derived from an EMBL/GenBank/DDBJ whole genome shotgun (WGS) entry which is preliminary data.</text>
</comment>
<sequence length="83" mass="9970">MFKVLEEKTGIANSYVNVDNVYDITRELNNNLTDKQPPWVFQTWLEYDNRSTMDIISEMRCVRMMTNFDSPDKAREKKIFVER</sequence>
<protein>
    <submittedName>
        <fullName evidence="1">Uncharacterized protein</fullName>
    </submittedName>
</protein>
<accession>A0AA36H4B2</accession>
<dbReference type="AlphaFoldDB" id="A0AA36H4B2"/>
<dbReference type="Proteomes" id="UP001176961">
    <property type="component" value="Unassembled WGS sequence"/>
</dbReference>
<dbReference type="EMBL" id="CATQJL010000305">
    <property type="protein sequence ID" value="CAJ0603763.1"/>
    <property type="molecule type" value="Genomic_DNA"/>
</dbReference>
<reference evidence="1" key="1">
    <citation type="submission" date="2023-07" db="EMBL/GenBank/DDBJ databases">
        <authorList>
            <consortium name="CYATHOMIX"/>
        </authorList>
    </citation>
    <scope>NUCLEOTIDE SEQUENCE</scope>
    <source>
        <strain evidence="1">N/A</strain>
    </source>
</reference>